<proteinExistence type="predicted"/>
<reference evidence="2" key="1">
    <citation type="journal article" date="2006" name="Proc. Natl. Acad. Sci. U.S.A.">
        <title>The complete genome of Rhodococcus sp. RHA1 provides insights into a catabolic powerhouse.</title>
        <authorList>
            <person name="McLeod M.P."/>
            <person name="Warren R.L."/>
            <person name="Hsiao W.W.L."/>
            <person name="Araki N."/>
            <person name="Myhre M."/>
            <person name="Fernandes C."/>
            <person name="Miyazawa D."/>
            <person name="Wong W."/>
            <person name="Lillquist A.L."/>
            <person name="Wang D."/>
            <person name="Dosanjh M."/>
            <person name="Hara H."/>
            <person name="Petrescu A."/>
            <person name="Morin R.D."/>
            <person name="Yang G."/>
            <person name="Stott J.M."/>
            <person name="Schein J.E."/>
            <person name="Shin H."/>
            <person name="Smailus D."/>
            <person name="Siddiqui A.S."/>
            <person name="Marra M.A."/>
            <person name="Jones S.J.M."/>
            <person name="Holt R."/>
            <person name="Brinkman F.S.L."/>
            <person name="Miyauchi K."/>
            <person name="Fukuda M."/>
            <person name="Davies J.E."/>
            <person name="Mohn W.W."/>
            <person name="Eltis L.D."/>
        </authorList>
    </citation>
    <scope>NUCLEOTIDE SEQUENCE [LARGE SCALE GENOMIC DNA]</scope>
    <source>
        <strain evidence="2">RHA1</strain>
    </source>
</reference>
<name>Q0S5H9_RHOJR</name>
<evidence type="ECO:0000313" key="1">
    <source>
        <dbReference type="EMBL" id="ABG97207.1"/>
    </source>
</evidence>
<organism evidence="1 2">
    <name type="scientific">Rhodococcus jostii (strain RHA1)</name>
    <dbReference type="NCBI Taxonomy" id="101510"/>
    <lineage>
        <taxon>Bacteria</taxon>
        <taxon>Bacillati</taxon>
        <taxon>Actinomycetota</taxon>
        <taxon>Actinomycetes</taxon>
        <taxon>Mycobacteriales</taxon>
        <taxon>Nocardiaceae</taxon>
        <taxon>Rhodococcus</taxon>
    </lineage>
</organism>
<accession>Q0S5H9</accession>
<sequence>MRTTRKSVTPDHPAAPADPAIVVSLRGPHSLESSAEDARVDRDISDAMVTRLHQRLATGERVLLIATNAAGVIAEVWPILGVSAPTTQGLRHFHLSKPAKADRALIGRQSPVRRSTTIEFWDPQHGVGDHLW</sequence>
<protein>
    <submittedName>
        <fullName evidence="1">Uncharacterized protein</fullName>
    </submittedName>
</protein>
<dbReference type="HOGENOM" id="CLU_1915465_0_0_11"/>
<gene>
    <name evidence="1" type="ordered locus">RHA1_ro05427</name>
</gene>
<dbReference type="AlphaFoldDB" id="Q0S5H9"/>
<dbReference type="KEGG" id="rha:RHA1_ro05427"/>
<dbReference type="EMBL" id="CP000431">
    <property type="protein sequence ID" value="ABG97207.1"/>
    <property type="molecule type" value="Genomic_DNA"/>
</dbReference>
<dbReference type="Proteomes" id="UP000008710">
    <property type="component" value="Chromosome"/>
</dbReference>
<evidence type="ECO:0000313" key="2">
    <source>
        <dbReference type="Proteomes" id="UP000008710"/>
    </source>
</evidence>